<dbReference type="EMBL" id="PYVG01000072">
    <property type="protein sequence ID" value="PTB88354.1"/>
    <property type="molecule type" value="Genomic_DNA"/>
</dbReference>
<dbReference type="Pfam" id="PF11042">
    <property type="entry name" value="DUF2750"/>
    <property type="match status" value="1"/>
</dbReference>
<dbReference type="InterPro" id="IPR021284">
    <property type="entry name" value="DUF2750"/>
</dbReference>
<dbReference type="Proteomes" id="UP000241514">
    <property type="component" value="Unassembled WGS sequence"/>
</dbReference>
<comment type="caution">
    <text evidence="1">The sequence shown here is derived from an EMBL/GenBank/DDBJ whole genome shotgun (WGS) entry which is preliminary data.</text>
</comment>
<evidence type="ECO:0000313" key="1">
    <source>
        <dbReference type="EMBL" id="PTB88354.1"/>
    </source>
</evidence>
<proteinExistence type="predicted"/>
<sequence length="120" mass="14242">MLCFKGESVPYKMTDKQYEAVLALDSFKRYDHFLSRVADWQQLWGVKNHEGWLVPLAPEDFEYFPLWPHPEYAQKITDVNFPGHQVAEISLEELLEHWLPLFAQDQVKVAVFPNSDWTFR</sequence>
<gene>
    <name evidence="1" type="ORF">C9928_06480</name>
</gene>
<evidence type="ECO:0000313" key="2">
    <source>
        <dbReference type="Proteomes" id="UP000241514"/>
    </source>
</evidence>
<feature type="non-terminal residue" evidence="1">
    <location>
        <position position="120"/>
    </location>
</feature>
<organism evidence="1 2">
    <name type="scientific">Pseudidiomarina aestuarii</name>
    <dbReference type="NCBI Taxonomy" id="624146"/>
    <lineage>
        <taxon>Bacteria</taxon>
        <taxon>Pseudomonadati</taxon>
        <taxon>Pseudomonadota</taxon>
        <taxon>Gammaproteobacteria</taxon>
        <taxon>Alteromonadales</taxon>
        <taxon>Idiomarinaceae</taxon>
        <taxon>Pseudidiomarina</taxon>
    </lineage>
</organism>
<dbReference type="AlphaFoldDB" id="A0A6N4DGH0"/>
<evidence type="ECO:0008006" key="3">
    <source>
        <dbReference type="Google" id="ProtNLM"/>
    </source>
</evidence>
<accession>A0A6N4DGH0</accession>
<reference evidence="1 2" key="1">
    <citation type="submission" date="2018-03" db="EMBL/GenBank/DDBJ databases">
        <title>Cross-interface Injection: A General Nanoliter Liquid Handling Method Applied to Single Cells Genome Amplification Automated Nanoliter Liquid Handling Applied to Single Cell Multiple Displacement Amplification.</title>
        <authorList>
            <person name="Yun J."/>
            <person name="Xu P."/>
            <person name="Xu J."/>
            <person name="Dai X."/>
            <person name="Wang Y."/>
            <person name="Zheng X."/>
            <person name="Cao C."/>
            <person name="Yi Q."/>
            <person name="Zhu Y."/>
            <person name="Wang L."/>
            <person name="Dong Z."/>
            <person name="Huang Y."/>
            <person name="Huang L."/>
            <person name="Du W."/>
        </authorList>
    </citation>
    <scope>NUCLEOTIDE SEQUENCE [LARGE SCALE GENOMIC DNA]</scope>
    <source>
        <strain evidence="1 2">A9-4</strain>
    </source>
</reference>
<name>A0A6N4DGH0_9GAMM</name>
<protein>
    <recommendedName>
        <fullName evidence="3">DUF2750 domain-containing protein</fullName>
    </recommendedName>
</protein>